<dbReference type="Pfam" id="PF00072">
    <property type="entry name" value="Response_reg"/>
    <property type="match status" value="1"/>
</dbReference>
<dbReference type="PRINTS" id="PR00038">
    <property type="entry name" value="HTHLUXR"/>
</dbReference>
<sequence>MAIVYLVDDDELVLASLENLFRFAGYETHSYRSAKDFINARPAIKDSCLVLDLSMPQMSGLELQQQLQSLGLELPVIIYSGSADVASTVKAMSGGAYTLVQKPASGEELIGVVQQAIDKHKQIQADKLPRAEARAKLSQLSERERSVARLVACGKSASAIAHQLYISPRTVEAHKASIFNKLKIKSVAILAQLVVLSDLGKNANNGSPN</sequence>
<gene>
    <name evidence="7" type="ORF">J0A66_17710</name>
</gene>
<dbReference type="Gene3D" id="1.10.10.10">
    <property type="entry name" value="Winged helix-like DNA-binding domain superfamily/Winged helix DNA-binding domain"/>
    <property type="match status" value="1"/>
</dbReference>
<comment type="caution">
    <text evidence="7">The sequence shown here is derived from an EMBL/GenBank/DDBJ whole genome shotgun (WGS) entry which is preliminary data.</text>
</comment>
<dbReference type="SMART" id="SM00448">
    <property type="entry name" value="REC"/>
    <property type="match status" value="1"/>
</dbReference>
<dbReference type="Pfam" id="PF00196">
    <property type="entry name" value="GerE"/>
    <property type="match status" value="1"/>
</dbReference>
<dbReference type="SUPFAM" id="SSF46894">
    <property type="entry name" value="C-terminal effector domain of the bipartite response regulators"/>
    <property type="match status" value="1"/>
</dbReference>
<dbReference type="SUPFAM" id="SSF52172">
    <property type="entry name" value="CheY-like"/>
    <property type="match status" value="1"/>
</dbReference>
<dbReference type="GO" id="GO:0003677">
    <property type="term" value="F:DNA binding"/>
    <property type="evidence" value="ECO:0007669"/>
    <property type="project" value="UniProtKB-KW"/>
</dbReference>
<dbReference type="PANTHER" id="PTHR44688">
    <property type="entry name" value="DNA-BINDING TRANSCRIPTIONAL ACTIVATOR DEVR_DOSR"/>
    <property type="match status" value="1"/>
</dbReference>
<keyword evidence="2" id="KW-0238">DNA-binding</keyword>
<feature type="modified residue" description="4-aspartylphosphate" evidence="4">
    <location>
        <position position="52"/>
    </location>
</feature>
<dbReference type="RefSeq" id="WP_206575183.1">
    <property type="nucleotide sequence ID" value="NZ_JAFKCV010000013.1"/>
</dbReference>
<evidence type="ECO:0000256" key="4">
    <source>
        <dbReference type="PROSITE-ProRule" id="PRU00169"/>
    </source>
</evidence>
<dbReference type="InterPro" id="IPR011006">
    <property type="entry name" value="CheY-like_superfamily"/>
</dbReference>
<accession>A0A939IST6</accession>
<reference evidence="7" key="1">
    <citation type="submission" date="2021-03" db="EMBL/GenBank/DDBJ databases">
        <title>novel species isolated from a fishpond in China.</title>
        <authorList>
            <person name="Lu H."/>
            <person name="Cai Z."/>
        </authorList>
    </citation>
    <scope>NUCLEOTIDE SEQUENCE</scope>
    <source>
        <strain evidence="7">JCM 30855</strain>
    </source>
</reference>
<dbReference type="SMART" id="SM00421">
    <property type="entry name" value="HTH_LUXR"/>
    <property type="match status" value="1"/>
</dbReference>
<dbReference type="InterPro" id="IPR000792">
    <property type="entry name" value="Tscrpt_reg_LuxR_C"/>
</dbReference>
<dbReference type="PROSITE" id="PS00622">
    <property type="entry name" value="HTH_LUXR_1"/>
    <property type="match status" value="1"/>
</dbReference>
<feature type="domain" description="HTH luxR-type" evidence="5">
    <location>
        <begin position="133"/>
        <end position="198"/>
    </location>
</feature>
<dbReference type="Gene3D" id="3.40.50.2300">
    <property type="match status" value="1"/>
</dbReference>
<keyword evidence="8" id="KW-1185">Reference proteome</keyword>
<dbReference type="InterPro" id="IPR001789">
    <property type="entry name" value="Sig_transdc_resp-reg_receiver"/>
</dbReference>
<evidence type="ECO:0000313" key="7">
    <source>
        <dbReference type="EMBL" id="MBN7827072.1"/>
    </source>
</evidence>
<dbReference type="InterPro" id="IPR036388">
    <property type="entry name" value="WH-like_DNA-bd_sf"/>
</dbReference>
<name>A0A939IST6_9ALTE</name>
<dbReference type="CDD" id="cd06170">
    <property type="entry name" value="LuxR_C_like"/>
    <property type="match status" value="1"/>
</dbReference>
<dbReference type="Proteomes" id="UP000664654">
    <property type="component" value="Unassembled WGS sequence"/>
</dbReference>
<dbReference type="PROSITE" id="PS50110">
    <property type="entry name" value="RESPONSE_REGULATORY"/>
    <property type="match status" value="1"/>
</dbReference>
<evidence type="ECO:0000256" key="2">
    <source>
        <dbReference type="ARBA" id="ARBA00023125"/>
    </source>
</evidence>
<evidence type="ECO:0000259" key="5">
    <source>
        <dbReference type="PROSITE" id="PS50043"/>
    </source>
</evidence>
<evidence type="ECO:0000256" key="1">
    <source>
        <dbReference type="ARBA" id="ARBA00023015"/>
    </source>
</evidence>
<organism evidence="7 8">
    <name type="scientific">Bowmanella dokdonensis</name>
    <dbReference type="NCBI Taxonomy" id="751969"/>
    <lineage>
        <taxon>Bacteria</taxon>
        <taxon>Pseudomonadati</taxon>
        <taxon>Pseudomonadota</taxon>
        <taxon>Gammaproteobacteria</taxon>
        <taxon>Alteromonadales</taxon>
        <taxon>Alteromonadaceae</taxon>
        <taxon>Bowmanella</taxon>
    </lineage>
</organism>
<feature type="domain" description="Response regulatory" evidence="6">
    <location>
        <begin position="3"/>
        <end position="117"/>
    </location>
</feature>
<protein>
    <submittedName>
        <fullName evidence="7">Response regulator transcription factor</fullName>
    </submittedName>
</protein>
<keyword evidence="1" id="KW-0805">Transcription regulation</keyword>
<dbReference type="PANTHER" id="PTHR44688:SF16">
    <property type="entry name" value="DNA-BINDING TRANSCRIPTIONAL ACTIVATOR DEVR_DOSR"/>
    <property type="match status" value="1"/>
</dbReference>
<dbReference type="AlphaFoldDB" id="A0A939IST6"/>
<evidence type="ECO:0000256" key="3">
    <source>
        <dbReference type="ARBA" id="ARBA00023163"/>
    </source>
</evidence>
<dbReference type="EMBL" id="JAFKCV010000013">
    <property type="protein sequence ID" value="MBN7827072.1"/>
    <property type="molecule type" value="Genomic_DNA"/>
</dbReference>
<dbReference type="GO" id="GO:0000160">
    <property type="term" value="P:phosphorelay signal transduction system"/>
    <property type="evidence" value="ECO:0007669"/>
    <property type="project" value="InterPro"/>
</dbReference>
<dbReference type="InterPro" id="IPR016032">
    <property type="entry name" value="Sig_transdc_resp-reg_C-effctor"/>
</dbReference>
<evidence type="ECO:0000313" key="8">
    <source>
        <dbReference type="Proteomes" id="UP000664654"/>
    </source>
</evidence>
<keyword evidence="3" id="KW-0804">Transcription</keyword>
<keyword evidence="4" id="KW-0597">Phosphoprotein</keyword>
<evidence type="ECO:0000259" key="6">
    <source>
        <dbReference type="PROSITE" id="PS50110"/>
    </source>
</evidence>
<dbReference type="PROSITE" id="PS50043">
    <property type="entry name" value="HTH_LUXR_2"/>
    <property type="match status" value="1"/>
</dbReference>
<dbReference type="GO" id="GO:0006355">
    <property type="term" value="P:regulation of DNA-templated transcription"/>
    <property type="evidence" value="ECO:0007669"/>
    <property type="project" value="InterPro"/>
</dbReference>
<proteinExistence type="predicted"/>